<dbReference type="PANTHER" id="PTHR12400">
    <property type="entry name" value="INOSITOL POLYPHOSPHATE KINASE"/>
    <property type="match status" value="1"/>
</dbReference>
<organism evidence="5">
    <name type="scientific">Clastoptera arizonana</name>
    <name type="common">Arizona spittle bug</name>
    <dbReference type="NCBI Taxonomy" id="38151"/>
    <lineage>
        <taxon>Eukaryota</taxon>
        <taxon>Metazoa</taxon>
        <taxon>Ecdysozoa</taxon>
        <taxon>Arthropoda</taxon>
        <taxon>Hexapoda</taxon>
        <taxon>Insecta</taxon>
        <taxon>Pterygota</taxon>
        <taxon>Neoptera</taxon>
        <taxon>Paraneoptera</taxon>
        <taxon>Hemiptera</taxon>
        <taxon>Auchenorrhyncha</taxon>
        <taxon>Cercopoidea</taxon>
        <taxon>Clastopteridae</taxon>
        <taxon>Clastoptera</taxon>
    </lineage>
</organism>
<sequence length="544" mass="61091">MVYLLPNWGMGESQLHNQINFNQQLHTADLLSQLSSDRCKDQDDDEVSLLPLNNQVGGHTRLMLLDQLTICKPLNHKELEFYENIPHDIQMFVPKYKGVMQGTCNMNVDKRYSPSFRDDSARATKRKREDVLRLKVQHKNNELLNACSGLAVENSNKQYFLLLENITSRYSHPCILDLKMGTRQHGDDASAEKRTKQIAKCAASTSASLGVRLCGMQVYQVETDHYVKRDKYWGRGLDEEGFKGALYRFFHNGYSLRQTAVRKVISRLDKLRRAIEKQSSYRFYSCSLLIVYEGLARSQTMVDIASDEGTRDSEDDDLESVSTIRSPLSVDISRDSHHRGFGEAAARGFFPISEETMDVTAMSGCISPSSSPISSPMCVDNWMAYSGSSPTSSTLGECSSSEEASSSSLSTFDLLTSSITNSQVKRVRQVYETEEEEDDLSPYVANLSLKRAKRSAQSSSMDIPSKNSTAANKRHFRPVQRMLPSSLADPDVDVRMIDFAHTTFNSRHSSNTTVHQGPDCGFLTGLDSLKRLLQEILAEENGEL</sequence>
<dbReference type="GO" id="GO:0046854">
    <property type="term" value="P:phosphatidylinositol phosphate biosynthetic process"/>
    <property type="evidence" value="ECO:0007669"/>
    <property type="project" value="TreeGrafter"/>
</dbReference>
<evidence type="ECO:0000256" key="3">
    <source>
        <dbReference type="ARBA" id="ARBA00022777"/>
    </source>
</evidence>
<evidence type="ECO:0000256" key="2">
    <source>
        <dbReference type="ARBA" id="ARBA00022679"/>
    </source>
</evidence>
<protein>
    <recommendedName>
        <fullName evidence="4">Kinase</fullName>
        <ecNumber evidence="4">2.7.-.-</ecNumber>
    </recommendedName>
</protein>
<evidence type="ECO:0000313" key="5">
    <source>
        <dbReference type="EMBL" id="JAS09435.1"/>
    </source>
</evidence>
<name>A0A1B6C867_9HEMI</name>
<keyword evidence="2 4" id="KW-0808">Transferase</keyword>
<evidence type="ECO:0000256" key="1">
    <source>
        <dbReference type="ARBA" id="ARBA00007374"/>
    </source>
</evidence>
<evidence type="ECO:0000256" key="4">
    <source>
        <dbReference type="RuleBase" id="RU363090"/>
    </source>
</evidence>
<dbReference type="GO" id="GO:0005737">
    <property type="term" value="C:cytoplasm"/>
    <property type="evidence" value="ECO:0007669"/>
    <property type="project" value="TreeGrafter"/>
</dbReference>
<dbReference type="GO" id="GO:0032958">
    <property type="term" value="P:inositol phosphate biosynthetic process"/>
    <property type="evidence" value="ECO:0007669"/>
    <property type="project" value="InterPro"/>
</dbReference>
<dbReference type="InterPro" id="IPR005522">
    <property type="entry name" value="IPK"/>
</dbReference>
<dbReference type="AlphaFoldDB" id="A0A1B6C867"/>
<dbReference type="PANTHER" id="PTHR12400:SF21">
    <property type="entry name" value="KINASE"/>
    <property type="match status" value="1"/>
</dbReference>
<dbReference type="GO" id="GO:0000828">
    <property type="term" value="F:inositol hexakisphosphate kinase activity"/>
    <property type="evidence" value="ECO:0007669"/>
    <property type="project" value="TreeGrafter"/>
</dbReference>
<proteinExistence type="inferred from homology"/>
<dbReference type="InterPro" id="IPR038286">
    <property type="entry name" value="IPK_sf"/>
</dbReference>
<dbReference type="EMBL" id="GEDC01027863">
    <property type="protein sequence ID" value="JAS09435.1"/>
    <property type="molecule type" value="Transcribed_RNA"/>
</dbReference>
<keyword evidence="3 4" id="KW-0418">Kinase</keyword>
<dbReference type="SUPFAM" id="SSF56104">
    <property type="entry name" value="SAICAR synthase-like"/>
    <property type="match status" value="1"/>
</dbReference>
<reference evidence="5" key="1">
    <citation type="submission" date="2015-12" db="EMBL/GenBank/DDBJ databases">
        <title>De novo transcriptome assembly of four potential Pierce s Disease insect vectors from Arizona vineyards.</title>
        <authorList>
            <person name="Tassone E.E."/>
        </authorList>
    </citation>
    <scope>NUCLEOTIDE SEQUENCE</scope>
</reference>
<gene>
    <name evidence="5" type="ORF">g.15310</name>
</gene>
<dbReference type="Pfam" id="PF03770">
    <property type="entry name" value="IPK"/>
    <property type="match status" value="1"/>
</dbReference>
<dbReference type="GO" id="GO:0005634">
    <property type="term" value="C:nucleus"/>
    <property type="evidence" value="ECO:0007669"/>
    <property type="project" value="TreeGrafter"/>
</dbReference>
<comment type="similarity">
    <text evidence="1 4">Belongs to the inositol phosphokinase (IPK) family.</text>
</comment>
<dbReference type="Gene3D" id="3.30.470.160">
    <property type="entry name" value="Inositol polyphosphate kinase"/>
    <property type="match status" value="1"/>
</dbReference>
<dbReference type="EC" id="2.7.-.-" evidence="4"/>
<accession>A0A1B6C867</accession>